<reference evidence="1" key="1">
    <citation type="submission" date="2019-11" db="UniProtKB">
        <authorList>
            <consortium name="WormBaseParasite"/>
        </authorList>
    </citation>
    <scope>IDENTIFICATION</scope>
</reference>
<protein>
    <submittedName>
        <fullName evidence="1">Ovule protein</fullName>
    </submittedName>
</protein>
<accession>A0A5K3FY53</accession>
<dbReference type="WBParaSite" id="MCU_013108-RA">
    <property type="protein sequence ID" value="MCU_013108-RA"/>
    <property type="gene ID" value="MCU_013108"/>
</dbReference>
<sequence>RIYSHSLIRSLKPPTKGSPFCNASPAVRIITSLLISTNIYLELSSHLGLDVSAFMTHMSKV</sequence>
<name>A0A5K3FY53_MESCO</name>
<proteinExistence type="predicted"/>
<evidence type="ECO:0000313" key="1">
    <source>
        <dbReference type="WBParaSite" id="MCU_013108-RA"/>
    </source>
</evidence>
<organism evidence="1">
    <name type="scientific">Mesocestoides corti</name>
    <name type="common">Flatworm</name>
    <dbReference type="NCBI Taxonomy" id="53468"/>
    <lineage>
        <taxon>Eukaryota</taxon>
        <taxon>Metazoa</taxon>
        <taxon>Spiralia</taxon>
        <taxon>Lophotrochozoa</taxon>
        <taxon>Platyhelminthes</taxon>
        <taxon>Cestoda</taxon>
        <taxon>Eucestoda</taxon>
        <taxon>Cyclophyllidea</taxon>
        <taxon>Mesocestoididae</taxon>
        <taxon>Mesocestoides</taxon>
    </lineage>
</organism>
<dbReference type="AlphaFoldDB" id="A0A5K3FY53"/>